<evidence type="ECO:0000313" key="1">
    <source>
        <dbReference type="EMBL" id="MET7015119.1"/>
    </source>
</evidence>
<dbReference type="Proteomes" id="UP001549691">
    <property type="component" value="Unassembled WGS sequence"/>
</dbReference>
<keyword evidence="2" id="KW-1185">Reference proteome</keyword>
<protein>
    <submittedName>
        <fullName evidence="1">Uncharacterized protein</fullName>
    </submittedName>
</protein>
<organism evidence="1 2">
    <name type="scientific">Uliginosibacterium flavum</name>
    <dbReference type="NCBI Taxonomy" id="1396831"/>
    <lineage>
        <taxon>Bacteria</taxon>
        <taxon>Pseudomonadati</taxon>
        <taxon>Pseudomonadota</taxon>
        <taxon>Betaproteobacteria</taxon>
        <taxon>Rhodocyclales</taxon>
        <taxon>Zoogloeaceae</taxon>
        <taxon>Uliginosibacterium</taxon>
    </lineage>
</organism>
<dbReference type="RefSeq" id="WP_354601580.1">
    <property type="nucleotide sequence ID" value="NZ_JBEWZI010000013.1"/>
</dbReference>
<evidence type="ECO:0000313" key="2">
    <source>
        <dbReference type="Proteomes" id="UP001549691"/>
    </source>
</evidence>
<dbReference type="EMBL" id="JBEWZI010000013">
    <property type="protein sequence ID" value="MET7015119.1"/>
    <property type="molecule type" value="Genomic_DNA"/>
</dbReference>
<sequence>MTPDEHVREVYAHFGLAIYCSQVLEHGIGNTLVYASLIPSNLGKIRSRTEWEEKFDGFLGAHFDKTLGRMIAALKSEIAIPVELESMLTEALKKRNWLAHHYFRDRSDEFLNERGREIMIEELKATQTLFSDADERLEAATKPLREKYGFTDERLEKYFDEYCADREIDI</sequence>
<reference evidence="1 2" key="1">
    <citation type="submission" date="2024-07" db="EMBL/GenBank/DDBJ databases">
        <title>Uliginosibacterium flavum JJ3220;KACC:17644.</title>
        <authorList>
            <person name="Kim M.K."/>
        </authorList>
    </citation>
    <scope>NUCLEOTIDE SEQUENCE [LARGE SCALE GENOMIC DNA]</scope>
    <source>
        <strain evidence="1 2">KACC:17644</strain>
    </source>
</reference>
<proteinExistence type="predicted"/>
<comment type="caution">
    <text evidence="1">The sequence shown here is derived from an EMBL/GenBank/DDBJ whole genome shotgun (WGS) entry which is preliminary data.</text>
</comment>
<name>A0ABV2TMI7_9RHOO</name>
<gene>
    <name evidence="1" type="ORF">ABXR19_13050</name>
</gene>
<accession>A0ABV2TMI7</accession>